<accession>A0A176QGB5</accession>
<keyword evidence="1" id="KW-0378">Hydrolase</keyword>
<dbReference type="EMBL" id="LQZG01000001">
    <property type="protein sequence ID" value="OAB88857.1"/>
    <property type="molecule type" value="Genomic_DNA"/>
</dbReference>
<dbReference type="RefSeq" id="WP_068271500.1">
    <property type="nucleotide sequence ID" value="NZ_LQZG01000001.1"/>
</dbReference>
<dbReference type="Pfam" id="PF05013">
    <property type="entry name" value="FGase"/>
    <property type="match status" value="1"/>
</dbReference>
<dbReference type="SUPFAM" id="SSF53187">
    <property type="entry name" value="Zn-dependent exopeptidases"/>
    <property type="match status" value="1"/>
</dbReference>
<dbReference type="Proteomes" id="UP000076976">
    <property type="component" value="Unassembled WGS sequence"/>
</dbReference>
<name>A0A176QGB5_9MICO</name>
<dbReference type="STRING" id="262209.AWH69_03550"/>
<keyword evidence="2" id="KW-1185">Reference proteome</keyword>
<comment type="caution">
    <text evidence="1">The sequence shown here is derived from an EMBL/GenBank/DDBJ whole genome shotgun (WGS) entry which is preliminary data.</text>
</comment>
<evidence type="ECO:0000313" key="1">
    <source>
        <dbReference type="EMBL" id="OAB88857.1"/>
    </source>
</evidence>
<protein>
    <submittedName>
        <fullName evidence="1">N-formylglutamate amidohydrolase</fullName>
    </submittedName>
</protein>
<dbReference type="InterPro" id="IPR007709">
    <property type="entry name" value="N-FG_amidohydro"/>
</dbReference>
<proteinExistence type="predicted"/>
<dbReference type="GO" id="GO:0016787">
    <property type="term" value="F:hydrolase activity"/>
    <property type="evidence" value="ECO:0007669"/>
    <property type="project" value="UniProtKB-KW"/>
</dbReference>
<dbReference type="Gene3D" id="3.40.630.40">
    <property type="entry name" value="Zn-dependent exopeptidases"/>
    <property type="match status" value="1"/>
</dbReference>
<dbReference type="AlphaFoldDB" id="A0A176QGB5"/>
<evidence type="ECO:0000313" key="2">
    <source>
        <dbReference type="Proteomes" id="UP000076976"/>
    </source>
</evidence>
<reference evidence="1 2" key="1">
    <citation type="submission" date="2016-01" db="EMBL/GenBank/DDBJ databases">
        <title>Janibacter melonis strain CD11_4 genome sequencing and assembly.</title>
        <authorList>
            <person name="Nair G.R."/>
            <person name="Kaur G."/>
            <person name="Chander A.M."/>
            <person name="Mayilraj S."/>
        </authorList>
    </citation>
    <scope>NUCLEOTIDE SEQUENCE [LARGE SCALE GENOMIC DNA]</scope>
    <source>
        <strain evidence="1 2">CD11-4</strain>
    </source>
</reference>
<gene>
    <name evidence="1" type="ORF">AWH69_03550</name>
</gene>
<sequence>MTDQAEHTPAFSVLGDLGGQLVATAVHAGHDLRPEVAQEMVLDEEVRLREEDPCTDRFIAHLPARVVAHRSRFEVDLNRVREEAVYREPDDCWGLEVWREHPLDDAIAQRSLEVYDDFYSTLATHLDEISARGPFVVYDVHSYNHRRDGSGAPPADPDDNPEVNVGTGSLDRERWGRVVDAFIDSFSTSWTTIHGPREQRDVRENVKFVGRGLAQWVHSRYPDTGIVLAIEMKKTYMDEWSGQPDDEAVSRIAAALADTYEPVLAALDRVTGRGTEL</sequence>
<organism evidence="1 2">
    <name type="scientific">Janibacter melonis</name>
    <dbReference type="NCBI Taxonomy" id="262209"/>
    <lineage>
        <taxon>Bacteria</taxon>
        <taxon>Bacillati</taxon>
        <taxon>Actinomycetota</taxon>
        <taxon>Actinomycetes</taxon>
        <taxon>Micrococcales</taxon>
        <taxon>Intrasporangiaceae</taxon>
        <taxon>Janibacter</taxon>
    </lineage>
</organism>